<dbReference type="PANTHER" id="PTHR20275">
    <property type="entry name" value="NAD KINASE"/>
    <property type="match status" value="1"/>
</dbReference>
<dbReference type="EMBL" id="UINC01000821">
    <property type="protein sequence ID" value="SUZ61689.1"/>
    <property type="molecule type" value="Genomic_DNA"/>
</dbReference>
<dbReference type="InterPro" id="IPR016064">
    <property type="entry name" value="NAD/diacylglycerol_kinase_sf"/>
</dbReference>
<keyword evidence="1" id="KW-0808">Transferase</keyword>
<keyword evidence="4" id="KW-0520">NAD</keyword>
<keyword evidence="3" id="KW-0521">NADP</keyword>
<dbReference type="InterPro" id="IPR017437">
    <property type="entry name" value="ATP-NAD_kinase_PpnK-typ_C"/>
</dbReference>
<evidence type="ECO:0000256" key="1">
    <source>
        <dbReference type="ARBA" id="ARBA00022679"/>
    </source>
</evidence>
<accession>A0A381P5V0</accession>
<evidence type="ECO:0000256" key="3">
    <source>
        <dbReference type="ARBA" id="ARBA00022857"/>
    </source>
</evidence>
<dbReference type="Pfam" id="PF20143">
    <property type="entry name" value="NAD_kinase_C"/>
    <property type="match status" value="1"/>
</dbReference>
<proteinExistence type="inferred from homology"/>
<dbReference type="Gene3D" id="3.40.50.10330">
    <property type="entry name" value="Probable inorganic polyphosphate/atp-NAD kinase, domain 1"/>
    <property type="match status" value="1"/>
</dbReference>
<protein>
    <recommendedName>
        <fullName evidence="6">NAD kinase</fullName>
    </recommendedName>
</protein>
<dbReference type="InterPro" id="IPR002504">
    <property type="entry name" value="NADK"/>
</dbReference>
<dbReference type="GO" id="GO:0019674">
    <property type="term" value="P:NAD+ metabolic process"/>
    <property type="evidence" value="ECO:0007669"/>
    <property type="project" value="InterPro"/>
</dbReference>
<keyword evidence="2" id="KW-0418">Kinase</keyword>
<dbReference type="Pfam" id="PF01513">
    <property type="entry name" value="NAD_kinase"/>
    <property type="match status" value="1"/>
</dbReference>
<evidence type="ECO:0000256" key="2">
    <source>
        <dbReference type="ARBA" id="ARBA00022777"/>
    </source>
</evidence>
<dbReference type="InterPro" id="IPR017438">
    <property type="entry name" value="ATP-NAD_kinase_N"/>
</dbReference>
<sequence length="299" mass="32143">MGEGAGLRRIGVVGRKEHDDVPGCVEQLASFAHENQIDISFEEHLIEWAPEGAKALDLEAEPVDLLIALGGDGTLLRAGRSVAGREIPVLGVNLGHLGFLTALPHTELEQHLGLVSKGDYRLDRRSTLGAHIVNADGSEAEHLLAWNDFVIHKRGGARVTRLELRVQEIAGGPWQDMGSFSADGLIVATPTGSTAYSLSAGGPIVVPSVDCLIVTPICPHTLAMRPLVIPATQRVAVRPIERTKDLVVTADGQVAHEFETGADIHIERSEIQIPLVRFSGQNFFGTLQRKLNWAARPSG</sequence>
<dbReference type="GO" id="GO:0006741">
    <property type="term" value="P:NADP+ biosynthetic process"/>
    <property type="evidence" value="ECO:0007669"/>
    <property type="project" value="InterPro"/>
</dbReference>
<name>A0A381P5V0_9ZZZZ</name>
<dbReference type="SUPFAM" id="SSF111331">
    <property type="entry name" value="NAD kinase/diacylglycerol kinase-like"/>
    <property type="match status" value="1"/>
</dbReference>
<reference evidence="5" key="1">
    <citation type="submission" date="2018-05" db="EMBL/GenBank/DDBJ databases">
        <authorList>
            <person name="Lanie J.A."/>
            <person name="Ng W.-L."/>
            <person name="Kazmierczak K.M."/>
            <person name="Andrzejewski T.M."/>
            <person name="Davidsen T.M."/>
            <person name="Wayne K.J."/>
            <person name="Tettelin H."/>
            <person name="Glass J.I."/>
            <person name="Rusch D."/>
            <person name="Podicherti R."/>
            <person name="Tsui H.-C.T."/>
            <person name="Winkler M.E."/>
        </authorList>
    </citation>
    <scope>NUCLEOTIDE SEQUENCE</scope>
</reference>
<dbReference type="Gene3D" id="2.60.200.30">
    <property type="entry name" value="Probable inorganic polyphosphate/atp-NAD kinase, domain 2"/>
    <property type="match status" value="1"/>
</dbReference>
<organism evidence="5">
    <name type="scientific">marine metagenome</name>
    <dbReference type="NCBI Taxonomy" id="408172"/>
    <lineage>
        <taxon>unclassified sequences</taxon>
        <taxon>metagenomes</taxon>
        <taxon>ecological metagenomes</taxon>
    </lineage>
</organism>
<evidence type="ECO:0000256" key="4">
    <source>
        <dbReference type="ARBA" id="ARBA00023027"/>
    </source>
</evidence>
<dbReference type="PANTHER" id="PTHR20275:SF0">
    <property type="entry name" value="NAD KINASE"/>
    <property type="match status" value="1"/>
</dbReference>
<dbReference type="HAMAP" id="MF_00361">
    <property type="entry name" value="NAD_kinase"/>
    <property type="match status" value="1"/>
</dbReference>
<dbReference type="GO" id="GO:0003951">
    <property type="term" value="F:NAD+ kinase activity"/>
    <property type="evidence" value="ECO:0007669"/>
    <property type="project" value="InterPro"/>
</dbReference>
<evidence type="ECO:0000313" key="5">
    <source>
        <dbReference type="EMBL" id="SUZ61689.1"/>
    </source>
</evidence>
<gene>
    <name evidence="5" type="ORF">METZ01_LOCUS14543</name>
</gene>
<dbReference type="AlphaFoldDB" id="A0A381P5V0"/>
<evidence type="ECO:0008006" key="6">
    <source>
        <dbReference type="Google" id="ProtNLM"/>
    </source>
</evidence>